<keyword evidence="1" id="KW-1133">Transmembrane helix</keyword>
<dbReference type="EMBL" id="JBHSWI010000001">
    <property type="protein sequence ID" value="MFC6644335.1"/>
    <property type="molecule type" value="Genomic_DNA"/>
</dbReference>
<organism evidence="2 3">
    <name type="scientific">Granulicella cerasi</name>
    <dbReference type="NCBI Taxonomy" id="741063"/>
    <lineage>
        <taxon>Bacteria</taxon>
        <taxon>Pseudomonadati</taxon>
        <taxon>Acidobacteriota</taxon>
        <taxon>Terriglobia</taxon>
        <taxon>Terriglobales</taxon>
        <taxon>Acidobacteriaceae</taxon>
        <taxon>Granulicella</taxon>
    </lineage>
</organism>
<reference evidence="3" key="1">
    <citation type="journal article" date="2019" name="Int. J. Syst. Evol. Microbiol.">
        <title>The Global Catalogue of Microorganisms (GCM) 10K type strain sequencing project: providing services to taxonomists for standard genome sequencing and annotation.</title>
        <authorList>
            <consortium name="The Broad Institute Genomics Platform"/>
            <consortium name="The Broad Institute Genome Sequencing Center for Infectious Disease"/>
            <person name="Wu L."/>
            <person name="Ma J."/>
        </authorList>
    </citation>
    <scope>NUCLEOTIDE SEQUENCE [LARGE SCALE GENOMIC DNA]</scope>
    <source>
        <strain evidence="3">CGMCC 1.16026</strain>
    </source>
</reference>
<protein>
    <submittedName>
        <fullName evidence="2">Uncharacterized protein</fullName>
    </submittedName>
</protein>
<accession>A0ABW1Z448</accession>
<keyword evidence="3" id="KW-1185">Reference proteome</keyword>
<dbReference type="Proteomes" id="UP001596391">
    <property type="component" value="Unassembled WGS sequence"/>
</dbReference>
<name>A0ABW1Z448_9BACT</name>
<keyword evidence="1" id="KW-0812">Transmembrane</keyword>
<feature type="transmembrane region" description="Helical" evidence="1">
    <location>
        <begin position="7"/>
        <end position="30"/>
    </location>
</feature>
<comment type="caution">
    <text evidence="2">The sequence shown here is derived from an EMBL/GenBank/DDBJ whole genome shotgun (WGS) entry which is preliminary data.</text>
</comment>
<dbReference type="RefSeq" id="WP_263372270.1">
    <property type="nucleotide sequence ID" value="NZ_JAGSYD010000004.1"/>
</dbReference>
<sequence>MRKSSRWALRGLVAVGAVVLSVTICLYAYVVHVRHQAERLLSVGQEVLLGQTTERDFLARMKPFEKYKDTEIINLIGATRNGIPPRVLIYRITLGRKGLAIEDFYLGVTLVGGMVEEIRLGSSGRGKDPIHPTYVEAEQWTATCVCSPFAPVDPFSGYLLEQNGYQKSGASLQEVGS</sequence>
<proteinExistence type="predicted"/>
<evidence type="ECO:0000256" key="1">
    <source>
        <dbReference type="SAM" id="Phobius"/>
    </source>
</evidence>
<gene>
    <name evidence="2" type="ORF">ACFQBQ_01750</name>
</gene>
<keyword evidence="1" id="KW-0472">Membrane</keyword>
<evidence type="ECO:0000313" key="3">
    <source>
        <dbReference type="Proteomes" id="UP001596391"/>
    </source>
</evidence>
<evidence type="ECO:0000313" key="2">
    <source>
        <dbReference type="EMBL" id="MFC6644335.1"/>
    </source>
</evidence>